<feature type="transmembrane region" description="Helical" evidence="1">
    <location>
        <begin position="95"/>
        <end position="117"/>
    </location>
</feature>
<dbReference type="Pfam" id="PF04578">
    <property type="entry name" value="DUF594"/>
    <property type="match status" value="1"/>
</dbReference>
<evidence type="ECO:0000313" key="3">
    <source>
        <dbReference type="EMBL" id="SPD27771.1"/>
    </source>
</evidence>
<dbReference type="InterPro" id="IPR007658">
    <property type="entry name" value="DUF594"/>
</dbReference>
<accession>A0A2N9IUR8</accession>
<keyword evidence="1" id="KW-0472">Membrane</keyword>
<protein>
    <recommendedName>
        <fullName evidence="2">DUF4220 domain-containing protein</fullName>
    </recommendedName>
</protein>
<feature type="transmembrane region" description="Helical" evidence="1">
    <location>
        <begin position="306"/>
        <end position="327"/>
    </location>
</feature>
<name>A0A2N9IUR8_FAGSY</name>
<feature type="transmembrane region" description="Helical" evidence="1">
    <location>
        <begin position="12"/>
        <end position="34"/>
    </location>
</feature>
<feature type="domain" description="DUF4220" evidence="2">
    <location>
        <begin position="215"/>
        <end position="362"/>
    </location>
</feature>
<dbReference type="InterPro" id="IPR025315">
    <property type="entry name" value="DUF4220"/>
</dbReference>
<keyword evidence="1" id="KW-1133">Transmembrane helix</keyword>
<dbReference type="AlphaFoldDB" id="A0A2N9IUR8"/>
<dbReference type="Pfam" id="PF13968">
    <property type="entry name" value="DUF4220"/>
    <property type="match status" value="2"/>
</dbReference>
<feature type="transmembrane region" description="Helical" evidence="1">
    <location>
        <begin position="276"/>
        <end position="294"/>
    </location>
</feature>
<keyword evidence="1" id="KW-0812">Transmembrane</keyword>
<proteinExistence type="predicted"/>
<evidence type="ECO:0000256" key="1">
    <source>
        <dbReference type="SAM" id="Phobius"/>
    </source>
</evidence>
<dbReference type="EMBL" id="OIVN01006206">
    <property type="protein sequence ID" value="SPD27771.1"/>
    <property type="molecule type" value="Genomic_DNA"/>
</dbReference>
<dbReference type="PANTHER" id="PTHR31325">
    <property type="entry name" value="OS01G0798800 PROTEIN-RELATED"/>
    <property type="match status" value="1"/>
</dbReference>
<organism evidence="3">
    <name type="scientific">Fagus sylvatica</name>
    <name type="common">Beechnut</name>
    <dbReference type="NCBI Taxonomy" id="28930"/>
    <lineage>
        <taxon>Eukaryota</taxon>
        <taxon>Viridiplantae</taxon>
        <taxon>Streptophyta</taxon>
        <taxon>Embryophyta</taxon>
        <taxon>Tracheophyta</taxon>
        <taxon>Spermatophyta</taxon>
        <taxon>Magnoliopsida</taxon>
        <taxon>eudicotyledons</taxon>
        <taxon>Gunneridae</taxon>
        <taxon>Pentapetalae</taxon>
        <taxon>rosids</taxon>
        <taxon>fabids</taxon>
        <taxon>Fagales</taxon>
        <taxon>Fagaceae</taxon>
        <taxon>Fagus</taxon>
    </lineage>
</organism>
<reference evidence="3" key="1">
    <citation type="submission" date="2018-02" db="EMBL/GenBank/DDBJ databases">
        <authorList>
            <person name="Cohen D.B."/>
            <person name="Kent A.D."/>
        </authorList>
    </citation>
    <scope>NUCLEOTIDE SEQUENCE</scope>
</reference>
<feature type="domain" description="DUF4220" evidence="2">
    <location>
        <begin position="100"/>
        <end position="191"/>
    </location>
</feature>
<sequence length="641" mass="74671">MEEELDRKDSLSFSLYLSGLGLFFVGLHSSPFIVKREETRWQDVAFLLEEDNASEKVQNFWNDWQLRVLVLLSLSLQLSLLYCGRRRRYKVEARIHIFLWFCYLVADSVATVALGVISSKLGNSSSHNCTDSGVDDFGVRNDLRAFWAPFMLLHLGGQDTITAYAVQDNDLWLRHLLRLLAQSGVDIWVMRSANRTPKFDGQYDQDDKYGGQDNFPTFRPLFLNKKIGSKFLQHSSKKFRSYDPQTAFKHIEIELGHAYDAFYTKIPLFFTNWGRFFRVISFSFTFSTSVVFLIMEWQKDKQFDLIVTYTLLGGAVLLEIYAGIFLLRSDVGRVCLAGIIGIEKLCPIKRWSKSMGQFNMLKFCMINKPRIAQQGIPKFFANLIEWFFNSLLPKLRKELAMRFYRTNKISDALEHLVWDKFLKLNSNSRGLSEDYNNYISVDEHAKVEIYQSIIIWHIVTDLCFYTDKDYKEEIPSKMDEQPKKKQMIKEVSDYMMYILLVCPFMLSTGNAEISFEKACELIKKALKNCPDSKMPRVCETIISDVSKQPDDDFDRTDSLLLYYAVQVAVNLREKKLMWEILTNFWIENLAYVAVLCHGKNHAKQLLKGGEFLTHVWFLIEHLDLEEKFRIPLIVPQQMPAV</sequence>
<feature type="transmembrane region" description="Helical" evidence="1">
    <location>
        <begin position="64"/>
        <end position="83"/>
    </location>
</feature>
<evidence type="ECO:0000259" key="2">
    <source>
        <dbReference type="Pfam" id="PF13968"/>
    </source>
</evidence>
<gene>
    <name evidence="3" type="ORF">FSB_LOCUS55653</name>
</gene>